<sequence length="440" mass="48128">MIESTLMHTLADLRAGKLAGIRRLDLSCALSEFPPEIFDLADTLEVLNLSGNALSSLPDDLHRLSRLQVLFGSDNAFTQLPECIGQCEQLRIVGFKANRIEQVSASALPPRLRWLILTDNRIESLPDELGRRPDLQKLMLAGNRLQTLPLTLADCHKLELIRIAANRLQALPQWLLQLPALAWLAYADNPFCLARSDLPALQIPWQHLDLQQRLGEGASGVIQQANWQHEGQTRTVAVKLYKGSVTSDGSPLNEMAACIAAGRHTHLIEVLGQIAEHPAQQRGLVMALIAPQFTNLAGPPSLDSCSRDVYADRTRFTPPVLLRLATGIASVMAHLHALGITHGDLYGHNILWQSDGNCLLSDFGAASFHPSASVAQALERIETRAFGILLGELLERCDASGEELALIDALKTLAERCTQADCSSRPLLQEVHQALVAWSA</sequence>
<dbReference type="EMBL" id="RBTP01000012">
    <property type="protein sequence ID" value="RMT83843.1"/>
    <property type="molecule type" value="Genomic_DNA"/>
</dbReference>
<keyword evidence="5" id="KW-0808">Transferase</keyword>
<dbReference type="Pfam" id="PF00560">
    <property type="entry name" value="LRR_1"/>
    <property type="match status" value="1"/>
</dbReference>
<dbReference type="PANTHER" id="PTHR48051">
    <property type="match status" value="1"/>
</dbReference>
<dbReference type="SUPFAM" id="SSF56112">
    <property type="entry name" value="Protein kinase-like (PK-like)"/>
    <property type="match status" value="1"/>
</dbReference>
<dbReference type="Pfam" id="PF07714">
    <property type="entry name" value="PK_Tyr_Ser-Thr"/>
    <property type="match status" value="1"/>
</dbReference>
<proteinExistence type="predicted"/>
<evidence type="ECO:0000313" key="6">
    <source>
        <dbReference type="Proteomes" id="UP000273854"/>
    </source>
</evidence>
<organism evidence="5 6">
    <name type="scientific">Pseudomonas viridiflava</name>
    <name type="common">Phytomonas viridiflava</name>
    <dbReference type="NCBI Taxonomy" id="33069"/>
    <lineage>
        <taxon>Bacteria</taxon>
        <taxon>Pseudomonadati</taxon>
        <taxon>Pseudomonadota</taxon>
        <taxon>Gammaproteobacteria</taxon>
        <taxon>Pseudomonadales</taxon>
        <taxon>Pseudomonadaceae</taxon>
        <taxon>Pseudomonas</taxon>
    </lineage>
</organism>
<dbReference type="GO" id="GO:0005524">
    <property type="term" value="F:ATP binding"/>
    <property type="evidence" value="ECO:0007669"/>
    <property type="project" value="UniProtKB-UniRule"/>
</dbReference>
<gene>
    <name evidence="5" type="ORF">ALP40_05057</name>
</gene>
<dbReference type="SMART" id="SM00364">
    <property type="entry name" value="LRR_BAC"/>
    <property type="match status" value="5"/>
</dbReference>
<dbReference type="PROSITE" id="PS51450">
    <property type="entry name" value="LRR"/>
    <property type="match status" value="2"/>
</dbReference>
<evidence type="ECO:0000256" key="1">
    <source>
        <dbReference type="ARBA" id="ARBA00022614"/>
    </source>
</evidence>
<keyword evidence="3" id="KW-0547">Nucleotide-binding</keyword>
<dbReference type="SMART" id="SM00369">
    <property type="entry name" value="LRR_TYP"/>
    <property type="match status" value="6"/>
</dbReference>
<keyword evidence="3" id="KW-0067">ATP-binding</keyword>
<dbReference type="PROSITE" id="PS50011">
    <property type="entry name" value="PROTEIN_KINASE_DOM"/>
    <property type="match status" value="1"/>
</dbReference>
<dbReference type="PANTHER" id="PTHR48051:SF1">
    <property type="entry name" value="RAS SUPPRESSOR PROTEIN 1"/>
    <property type="match status" value="1"/>
</dbReference>
<dbReference type="InterPro" id="IPR017441">
    <property type="entry name" value="Protein_kinase_ATP_BS"/>
</dbReference>
<protein>
    <submittedName>
        <fullName evidence="5">Protein kinase</fullName>
    </submittedName>
</protein>
<keyword evidence="1" id="KW-0433">Leucine-rich repeat</keyword>
<dbReference type="Gene3D" id="3.80.10.10">
    <property type="entry name" value="Ribonuclease Inhibitor"/>
    <property type="match status" value="2"/>
</dbReference>
<evidence type="ECO:0000313" key="5">
    <source>
        <dbReference type="EMBL" id="RMT83843.1"/>
    </source>
</evidence>
<dbReference type="GO" id="GO:0004672">
    <property type="term" value="F:protein kinase activity"/>
    <property type="evidence" value="ECO:0007669"/>
    <property type="project" value="InterPro"/>
</dbReference>
<dbReference type="Gene3D" id="3.30.200.20">
    <property type="entry name" value="Phosphorylase Kinase, domain 1"/>
    <property type="match status" value="1"/>
</dbReference>
<evidence type="ECO:0000256" key="3">
    <source>
        <dbReference type="PROSITE-ProRule" id="PRU10141"/>
    </source>
</evidence>
<reference evidence="5 6" key="1">
    <citation type="submission" date="2018-08" db="EMBL/GenBank/DDBJ databases">
        <title>Recombination of ecologically and evolutionarily significant loci maintains genetic cohesion in the Pseudomonas syringae species complex.</title>
        <authorList>
            <person name="Dillon M."/>
            <person name="Thakur S."/>
            <person name="Almeida R.N.D."/>
            <person name="Weir B.S."/>
            <person name="Guttman D.S."/>
        </authorList>
    </citation>
    <scope>NUCLEOTIDE SEQUENCE [LARGE SCALE GENOMIC DNA]</scope>
    <source>
        <strain evidence="5 6">ICMP 19473</strain>
    </source>
</reference>
<dbReference type="Proteomes" id="UP000273854">
    <property type="component" value="Unassembled WGS sequence"/>
</dbReference>
<dbReference type="InterPro" id="IPR000719">
    <property type="entry name" value="Prot_kinase_dom"/>
</dbReference>
<dbReference type="InterPro" id="IPR011009">
    <property type="entry name" value="Kinase-like_dom_sf"/>
</dbReference>
<accession>A0A3M5PID0</accession>
<dbReference type="Pfam" id="PF13855">
    <property type="entry name" value="LRR_8"/>
    <property type="match status" value="1"/>
</dbReference>
<feature type="domain" description="Protein kinase" evidence="4">
    <location>
        <begin position="208"/>
        <end position="440"/>
    </location>
</feature>
<name>A0A3M5PID0_PSEVI</name>
<dbReference type="AlphaFoldDB" id="A0A3M5PID0"/>
<dbReference type="Gene3D" id="1.10.510.10">
    <property type="entry name" value="Transferase(Phosphotransferase) domain 1"/>
    <property type="match status" value="1"/>
</dbReference>
<keyword evidence="2" id="KW-0677">Repeat</keyword>
<dbReference type="SUPFAM" id="SSF52058">
    <property type="entry name" value="L domain-like"/>
    <property type="match status" value="1"/>
</dbReference>
<dbReference type="InterPro" id="IPR032675">
    <property type="entry name" value="LRR_dom_sf"/>
</dbReference>
<keyword evidence="5" id="KW-0418">Kinase</keyword>
<dbReference type="PROSITE" id="PS00107">
    <property type="entry name" value="PROTEIN_KINASE_ATP"/>
    <property type="match status" value="1"/>
</dbReference>
<feature type="binding site" evidence="3">
    <location>
        <position position="239"/>
    </location>
    <ligand>
        <name>ATP</name>
        <dbReference type="ChEBI" id="CHEBI:30616"/>
    </ligand>
</feature>
<evidence type="ECO:0000256" key="2">
    <source>
        <dbReference type="ARBA" id="ARBA00022737"/>
    </source>
</evidence>
<dbReference type="InterPro" id="IPR050216">
    <property type="entry name" value="LRR_domain-containing"/>
</dbReference>
<dbReference type="InterPro" id="IPR003591">
    <property type="entry name" value="Leu-rich_rpt_typical-subtyp"/>
</dbReference>
<dbReference type="GO" id="GO:0005737">
    <property type="term" value="C:cytoplasm"/>
    <property type="evidence" value="ECO:0007669"/>
    <property type="project" value="TreeGrafter"/>
</dbReference>
<evidence type="ECO:0000259" key="4">
    <source>
        <dbReference type="PROSITE" id="PS50011"/>
    </source>
</evidence>
<dbReference type="InterPro" id="IPR001245">
    <property type="entry name" value="Ser-Thr/Tyr_kinase_cat_dom"/>
</dbReference>
<comment type="caution">
    <text evidence="5">The sequence shown here is derived from an EMBL/GenBank/DDBJ whole genome shotgun (WGS) entry which is preliminary data.</text>
</comment>
<dbReference type="InterPro" id="IPR001611">
    <property type="entry name" value="Leu-rich_rpt"/>
</dbReference>